<name>A0A816VRF6_9BILA</name>
<evidence type="ECO:0000313" key="5">
    <source>
        <dbReference type="Proteomes" id="UP000663866"/>
    </source>
</evidence>
<accession>A0A816VRF6</accession>
<feature type="non-terminal residue" evidence="2">
    <location>
        <position position="194"/>
    </location>
</feature>
<dbReference type="SUPFAM" id="SSF46689">
    <property type="entry name" value="Homeodomain-like"/>
    <property type="match status" value="1"/>
</dbReference>
<dbReference type="InterPro" id="IPR009057">
    <property type="entry name" value="Homeodomain-like_sf"/>
</dbReference>
<dbReference type="EMBL" id="CAJNRF010010718">
    <property type="protein sequence ID" value="CAF2123566.1"/>
    <property type="molecule type" value="Genomic_DNA"/>
</dbReference>
<organism evidence="2 4">
    <name type="scientific">Rotaria magnacalcarata</name>
    <dbReference type="NCBI Taxonomy" id="392030"/>
    <lineage>
        <taxon>Eukaryota</taxon>
        <taxon>Metazoa</taxon>
        <taxon>Spiralia</taxon>
        <taxon>Gnathifera</taxon>
        <taxon>Rotifera</taxon>
        <taxon>Eurotatoria</taxon>
        <taxon>Bdelloidea</taxon>
        <taxon>Philodinida</taxon>
        <taxon>Philodinidae</taxon>
        <taxon>Rotaria</taxon>
    </lineage>
</organism>
<evidence type="ECO:0000259" key="1">
    <source>
        <dbReference type="Pfam" id="PF01498"/>
    </source>
</evidence>
<dbReference type="PANTHER" id="PTHR46068">
    <property type="entry name" value="PROTEIN CBG27172"/>
    <property type="match status" value="1"/>
</dbReference>
<proteinExistence type="predicted"/>
<dbReference type="AlphaFoldDB" id="A0A816VRF6"/>
<dbReference type="InterPro" id="IPR036397">
    <property type="entry name" value="RNaseH_sf"/>
</dbReference>
<protein>
    <recommendedName>
        <fullName evidence="1">Transposase Tc1-like domain-containing protein</fullName>
    </recommendedName>
</protein>
<dbReference type="Proteomes" id="UP000663866">
    <property type="component" value="Unassembled WGS sequence"/>
</dbReference>
<evidence type="ECO:0000313" key="2">
    <source>
        <dbReference type="EMBL" id="CAF2123566.1"/>
    </source>
</evidence>
<evidence type="ECO:0000313" key="3">
    <source>
        <dbReference type="EMBL" id="CAF4451767.1"/>
    </source>
</evidence>
<gene>
    <name evidence="3" type="ORF">OVN521_LOCUS37917</name>
    <name evidence="2" type="ORF">WKI299_LOCUS24850</name>
</gene>
<dbReference type="InterPro" id="IPR002492">
    <property type="entry name" value="Transposase_Tc1-like"/>
</dbReference>
<sequence length="194" mass="22788">MKSKDIQKLVLSKYENGDGPTKIFRDLNGTLSLPTIERWCKSIRDTGCINLSKPPGRPRTIRTNANIQKVKHRLERRRTVSSRKLSRELGISRTSVRRVLKNDLGLHAYKVQNEPMLTDEHKEKRIQFANWIRTNFRKEDTMKILFSDEKMFDIDGVYNSQNDRIWAVNRSEADMKGGTRQKRKFPQKVMIWLG</sequence>
<dbReference type="Pfam" id="PF01498">
    <property type="entry name" value="HTH_Tnp_Tc3_2"/>
    <property type="match status" value="1"/>
</dbReference>
<comment type="caution">
    <text evidence="2">The sequence shown here is derived from an EMBL/GenBank/DDBJ whole genome shotgun (WGS) entry which is preliminary data.</text>
</comment>
<dbReference type="Proteomes" id="UP000663856">
    <property type="component" value="Unassembled WGS sequence"/>
</dbReference>
<dbReference type="GO" id="GO:0003677">
    <property type="term" value="F:DNA binding"/>
    <property type="evidence" value="ECO:0007669"/>
    <property type="project" value="InterPro"/>
</dbReference>
<feature type="domain" description="Transposase Tc1-like" evidence="1">
    <location>
        <begin position="75"/>
        <end position="130"/>
    </location>
</feature>
<dbReference type="EMBL" id="CAJOBG010046399">
    <property type="protein sequence ID" value="CAF4451767.1"/>
    <property type="molecule type" value="Genomic_DNA"/>
</dbReference>
<dbReference type="GO" id="GO:0015074">
    <property type="term" value="P:DNA integration"/>
    <property type="evidence" value="ECO:0007669"/>
    <property type="project" value="InterPro"/>
</dbReference>
<keyword evidence="5" id="KW-1185">Reference proteome</keyword>
<dbReference type="GO" id="GO:0006313">
    <property type="term" value="P:DNA transposition"/>
    <property type="evidence" value="ECO:0007669"/>
    <property type="project" value="InterPro"/>
</dbReference>
<reference evidence="2" key="1">
    <citation type="submission" date="2021-02" db="EMBL/GenBank/DDBJ databases">
        <authorList>
            <person name="Nowell W R."/>
        </authorList>
    </citation>
    <scope>NUCLEOTIDE SEQUENCE</scope>
</reference>
<evidence type="ECO:0000313" key="4">
    <source>
        <dbReference type="Proteomes" id="UP000663856"/>
    </source>
</evidence>
<dbReference type="Gene3D" id="3.30.420.10">
    <property type="entry name" value="Ribonuclease H-like superfamily/Ribonuclease H"/>
    <property type="match status" value="1"/>
</dbReference>
<dbReference type="PANTHER" id="PTHR46068:SF1">
    <property type="entry name" value="TRANSPOSASE IS30-LIKE HTH DOMAIN-CONTAINING PROTEIN"/>
    <property type="match status" value="1"/>
</dbReference>